<dbReference type="Proteomes" id="UP000829398">
    <property type="component" value="Chromosome 1"/>
</dbReference>
<organism evidence="1 2">
    <name type="scientific">Citrus sinensis</name>
    <name type="common">Sweet orange</name>
    <name type="synonym">Citrus aurantium var. sinensis</name>
    <dbReference type="NCBI Taxonomy" id="2711"/>
    <lineage>
        <taxon>Eukaryota</taxon>
        <taxon>Viridiplantae</taxon>
        <taxon>Streptophyta</taxon>
        <taxon>Embryophyta</taxon>
        <taxon>Tracheophyta</taxon>
        <taxon>Spermatophyta</taxon>
        <taxon>Magnoliopsida</taxon>
        <taxon>eudicotyledons</taxon>
        <taxon>Gunneridae</taxon>
        <taxon>Pentapetalae</taxon>
        <taxon>rosids</taxon>
        <taxon>malvids</taxon>
        <taxon>Sapindales</taxon>
        <taxon>Rutaceae</taxon>
        <taxon>Aurantioideae</taxon>
        <taxon>Citrus</taxon>
    </lineage>
</organism>
<name>A0ACB8NZ27_CITSI</name>
<protein>
    <submittedName>
        <fullName evidence="1">Uncharacterized protein</fullName>
    </submittedName>
</protein>
<dbReference type="EMBL" id="CM039170">
    <property type="protein sequence ID" value="KAH9802986.1"/>
    <property type="molecule type" value="Genomic_DNA"/>
</dbReference>
<gene>
    <name evidence="1" type="ORF">KPL71_001602</name>
</gene>
<keyword evidence="2" id="KW-1185">Reference proteome</keyword>
<sequence>MENLHYFYILSSLTFLLTMQLSFAADTVTTATFICDGEKLVSSSQRFELGFSSPGNSKHRCLGIGFKKSPDTVVWLLKAQNLVAQLLDTRNFVLGDNILVVVGDLNIVLELYLTSWRIADDPSPGNFSYRLDILIHGVTLNMYDSINISSVVILKVNLAGPVTHLIWNVMFSAPEGHLETSQDNLSTYEYPLQNQGKLFNGEEVVVERLSSQSGQGQEEFKNEMMCLALEYYYWEH</sequence>
<reference evidence="2" key="1">
    <citation type="journal article" date="2023" name="Hortic. Res.">
        <title>A chromosome-level phased genome enabling allele-level studies in sweet orange: a case study on citrus Huanglongbing tolerance.</title>
        <authorList>
            <person name="Wu B."/>
            <person name="Yu Q."/>
            <person name="Deng Z."/>
            <person name="Duan Y."/>
            <person name="Luo F."/>
            <person name="Gmitter F. Jr."/>
        </authorList>
    </citation>
    <scope>NUCLEOTIDE SEQUENCE [LARGE SCALE GENOMIC DNA]</scope>
    <source>
        <strain evidence="2">cv. Valencia</strain>
    </source>
</reference>
<evidence type="ECO:0000313" key="2">
    <source>
        <dbReference type="Proteomes" id="UP000829398"/>
    </source>
</evidence>
<evidence type="ECO:0000313" key="1">
    <source>
        <dbReference type="EMBL" id="KAH9802986.1"/>
    </source>
</evidence>
<proteinExistence type="predicted"/>
<accession>A0ACB8NZ27</accession>
<comment type="caution">
    <text evidence="1">The sequence shown here is derived from an EMBL/GenBank/DDBJ whole genome shotgun (WGS) entry which is preliminary data.</text>
</comment>